<evidence type="ECO:0000259" key="5">
    <source>
        <dbReference type="Pfam" id="PF07992"/>
    </source>
</evidence>
<protein>
    <submittedName>
        <fullName evidence="6">Pyridine nucleotide-disulphide oxidoreductase</fullName>
    </submittedName>
</protein>
<comment type="similarity">
    <text evidence="1">Belongs to the FAD-dependent oxidoreductase family.</text>
</comment>
<dbReference type="Pfam" id="PF07992">
    <property type="entry name" value="Pyr_redox_2"/>
    <property type="match status" value="1"/>
</dbReference>
<dbReference type="Gene3D" id="3.50.50.100">
    <property type="match status" value="1"/>
</dbReference>
<organism evidence="6 7">
    <name type="scientific">Sinosporangium album</name>
    <dbReference type="NCBI Taxonomy" id="504805"/>
    <lineage>
        <taxon>Bacteria</taxon>
        <taxon>Bacillati</taxon>
        <taxon>Actinomycetota</taxon>
        <taxon>Actinomycetes</taxon>
        <taxon>Streptosporangiales</taxon>
        <taxon>Streptosporangiaceae</taxon>
        <taxon>Sinosporangium</taxon>
    </lineage>
</organism>
<evidence type="ECO:0000256" key="4">
    <source>
        <dbReference type="ARBA" id="ARBA00023002"/>
    </source>
</evidence>
<evidence type="ECO:0000313" key="6">
    <source>
        <dbReference type="EMBL" id="SDG99005.1"/>
    </source>
</evidence>
<dbReference type="GO" id="GO:0004174">
    <property type="term" value="F:electron-transferring-flavoprotein dehydrogenase activity"/>
    <property type="evidence" value="ECO:0007669"/>
    <property type="project" value="TreeGrafter"/>
</dbReference>
<evidence type="ECO:0000313" key="7">
    <source>
        <dbReference type="Proteomes" id="UP000198923"/>
    </source>
</evidence>
<dbReference type="SUPFAM" id="SSF51905">
    <property type="entry name" value="FAD/NAD(P)-binding domain"/>
    <property type="match status" value="1"/>
</dbReference>
<dbReference type="EMBL" id="FNCN01000010">
    <property type="protein sequence ID" value="SDG99005.1"/>
    <property type="molecule type" value="Genomic_DNA"/>
</dbReference>
<accession>A0A1G7YRM3</accession>
<reference evidence="6" key="1">
    <citation type="submission" date="2016-10" db="EMBL/GenBank/DDBJ databases">
        <authorList>
            <person name="de Groot N.N."/>
        </authorList>
    </citation>
    <scope>NUCLEOTIDE SEQUENCE [LARGE SCALE GENOMIC DNA]</scope>
    <source>
        <strain evidence="6">CPCC 201354</strain>
    </source>
</reference>
<dbReference type="AlphaFoldDB" id="A0A1G7YRM3"/>
<proteinExistence type="inferred from homology"/>
<evidence type="ECO:0000256" key="3">
    <source>
        <dbReference type="ARBA" id="ARBA00022827"/>
    </source>
</evidence>
<dbReference type="InterPro" id="IPR023753">
    <property type="entry name" value="FAD/NAD-binding_dom"/>
</dbReference>
<dbReference type="GO" id="GO:0050660">
    <property type="term" value="F:flavin adenine dinucleotide binding"/>
    <property type="evidence" value="ECO:0007669"/>
    <property type="project" value="TreeGrafter"/>
</dbReference>
<feature type="domain" description="FAD/NAD(P)-binding" evidence="5">
    <location>
        <begin position="2"/>
        <end position="127"/>
    </location>
</feature>
<dbReference type="Proteomes" id="UP000198923">
    <property type="component" value="Unassembled WGS sequence"/>
</dbReference>
<keyword evidence="3" id="KW-0274">FAD</keyword>
<evidence type="ECO:0000256" key="1">
    <source>
        <dbReference type="ARBA" id="ARBA00006442"/>
    </source>
</evidence>
<keyword evidence="4" id="KW-0560">Oxidoreductase</keyword>
<name>A0A1G7YRM3_9ACTN</name>
<dbReference type="STRING" id="504805.SAMN05421505_11033"/>
<keyword evidence="2" id="KW-0285">Flavoprotein</keyword>
<dbReference type="InterPro" id="IPR036188">
    <property type="entry name" value="FAD/NAD-bd_sf"/>
</dbReference>
<sequence length="231" mass="23673">MAVVGGGLTGVEMAAEIAEGGGGHRVSLITAGSLGQGFLRKGRDHLRTVLTSRGVRVEEGRRVAGADDIEADAVLWAASMAAGTELAGLGGLSLAPSGRIAVDPALRSVSHPEVYAAGDAADARSVVAGPLRMACATALPAGSAVASAIVAEMRGEEPHPLSFGFVILCVSLGRHDGLVQFVRPDDSPRDAVLTGRPAAWVKEQIVRSTVRFLRLAARAPWAVPLIPGIGH</sequence>
<dbReference type="PANTHER" id="PTHR43735:SF3">
    <property type="entry name" value="FERROPTOSIS SUPPRESSOR PROTEIN 1"/>
    <property type="match status" value="1"/>
</dbReference>
<dbReference type="PANTHER" id="PTHR43735">
    <property type="entry name" value="APOPTOSIS-INDUCING FACTOR 1"/>
    <property type="match status" value="1"/>
</dbReference>
<gene>
    <name evidence="6" type="ORF">SAMN05421505_11033</name>
</gene>
<dbReference type="GO" id="GO:0005737">
    <property type="term" value="C:cytoplasm"/>
    <property type="evidence" value="ECO:0007669"/>
    <property type="project" value="TreeGrafter"/>
</dbReference>
<keyword evidence="7" id="KW-1185">Reference proteome</keyword>
<evidence type="ECO:0000256" key="2">
    <source>
        <dbReference type="ARBA" id="ARBA00022630"/>
    </source>
</evidence>